<feature type="domain" description="DUF7708" evidence="3">
    <location>
        <begin position="134"/>
        <end position="273"/>
    </location>
</feature>
<comment type="caution">
    <text evidence="5">The sequence shown here is derived from an EMBL/GenBank/DDBJ whole genome shotgun (WGS) entry which is preliminary data.</text>
</comment>
<evidence type="ECO:0000259" key="4">
    <source>
        <dbReference type="Pfam" id="PF24883"/>
    </source>
</evidence>
<dbReference type="InterPro" id="IPR056125">
    <property type="entry name" value="DUF7708"/>
</dbReference>
<organism evidence="5 6">
    <name type="scientific">Heterodermia speciosa</name>
    <dbReference type="NCBI Taxonomy" id="116794"/>
    <lineage>
        <taxon>Eukaryota</taxon>
        <taxon>Fungi</taxon>
        <taxon>Dikarya</taxon>
        <taxon>Ascomycota</taxon>
        <taxon>Pezizomycotina</taxon>
        <taxon>Lecanoromycetes</taxon>
        <taxon>OSLEUM clade</taxon>
        <taxon>Lecanoromycetidae</taxon>
        <taxon>Caliciales</taxon>
        <taxon>Physciaceae</taxon>
        <taxon>Heterodermia</taxon>
    </lineage>
</organism>
<dbReference type="Pfam" id="PF24883">
    <property type="entry name" value="NPHP3_N"/>
    <property type="match status" value="1"/>
</dbReference>
<dbReference type="AlphaFoldDB" id="A0A8H3EUV2"/>
<dbReference type="EMBL" id="CAJPDS010000012">
    <property type="protein sequence ID" value="CAF9913111.1"/>
    <property type="molecule type" value="Genomic_DNA"/>
</dbReference>
<dbReference type="InterPro" id="IPR056884">
    <property type="entry name" value="NPHP3-like_N"/>
</dbReference>
<evidence type="ECO:0000313" key="5">
    <source>
        <dbReference type="EMBL" id="CAF9913111.1"/>
    </source>
</evidence>
<accession>A0A8H3EUV2</accession>
<feature type="compositionally biased region" description="Low complexity" evidence="2">
    <location>
        <begin position="7"/>
        <end position="21"/>
    </location>
</feature>
<evidence type="ECO:0000256" key="1">
    <source>
        <dbReference type="ARBA" id="ARBA00022737"/>
    </source>
</evidence>
<evidence type="ECO:0000259" key="3">
    <source>
        <dbReference type="Pfam" id="PF24809"/>
    </source>
</evidence>
<feature type="region of interest" description="Disordered" evidence="2">
    <location>
        <begin position="1"/>
        <end position="62"/>
    </location>
</feature>
<name>A0A8H3EUV2_9LECA</name>
<evidence type="ECO:0000313" key="6">
    <source>
        <dbReference type="Proteomes" id="UP000664521"/>
    </source>
</evidence>
<gene>
    <name evidence="5" type="ORF">HETSPECPRED_001329</name>
</gene>
<keyword evidence="1" id="KW-0677">Repeat</keyword>
<dbReference type="Pfam" id="PF24809">
    <property type="entry name" value="DUF7708"/>
    <property type="match status" value="1"/>
</dbReference>
<keyword evidence="6" id="KW-1185">Reference proteome</keyword>
<feature type="compositionally biased region" description="Acidic residues" evidence="2">
    <location>
        <begin position="640"/>
        <end position="650"/>
    </location>
</feature>
<evidence type="ECO:0008006" key="7">
    <source>
        <dbReference type="Google" id="ProtNLM"/>
    </source>
</evidence>
<proteinExistence type="predicted"/>
<dbReference type="Proteomes" id="UP000664521">
    <property type="component" value="Unassembled WGS sequence"/>
</dbReference>
<protein>
    <recommendedName>
        <fullName evidence="7">Fungal STAND N-terminal Goodbye domain-containing protein</fullName>
    </recommendedName>
</protein>
<sequence>MATVSSNQHGLHGDNNNGDGQAEVSQSAYNHNEINLSNEQPTNNAGHGPRIRSKSGSQTADQKNAWAEKIALQAPVLDSIESLRKSVEAYDKGADENEWEKLSRTHEDIVGLKRRATGASHNVNTKGEKPTATGNFSSVALEYSKLLDVLMNHCPEYVSLAWGTMKILLVANINNAKLKQKVEQHLVKIGEQLDLVNQLIYSVPTVKMIEAVALLYASFSNFLAKALKYYRKSKLSRAIGAFAFPWDTKFQPIVDQINDQLENIRGLAKAGHFRATLQNTQFLQLLRSGHENMHHDVTKMKDEMQQGLQEMFSSFNVVWIQRFDELQKALSPQSAFFAPDRDSPPLTSLASDAVVSEAQLHEMRDRAFPELARHTQQVQHLRARSRQLTTHDYQQSIRLLKDDKLKTWIETDQSRILWVNSWKVGPVDWASAFALNLIDHAEQLPYVTTLVHLCQGRSATTTPAFTVADIIRSLIFQMLERHLIKFNFTATTLTLEQCNSAGDDIDTLWDILLQIISKAKANCIWTIFDAIDMLESNVSKTLLGLLDSLASQPDRAIKVFITSRNAGPSKALSPLSADGSSFKTPSATITVTRALPRNLSTFLVKHSRRPGRLPDGLTSSGHGVLTSKMHETNKPVAVAEDPDLFEESDS</sequence>
<dbReference type="PANTHER" id="PTHR40619">
    <property type="entry name" value="FUNGAL STAND N-TERMINAL GOODBYE DOMAIN-CONTAINING PROTEIN"/>
    <property type="match status" value="1"/>
</dbReference>
<dbReference type="OrthoDB" id="61900at2759"/>
<feature type="compositionally biased region" description="Polar residues" evidence="2">
    <location>
        <begin position="23"/>
        <end position="45"/>
    </location>
</feature>
<dbReference type="PANTHER" id="PTHR40619:SF3">
    <property type="entry name" value="FUNGAL STAND N-TERMINAL GOODBYE DOMAIN-CONTAINING PROTEIN"/>
    <property type="match status" value="1"/>
</dbReference>
<reference evidence="5" key="1">
    <citation type="submission" date="2021-03" db="EMBL/GenBank/DDBJ databases">
        <authorList>
            <person name="Tagirdzhanova G."/>
        </authorList>
    </citation>
    <scope>NUCLEOTIDE SEQUENCE</scope>
</reference>
<evidence type="ECO:0000256" key="2">
    <source>
        <dbReference type="SAM" id="MobiDB-lite"/>
    </source>
</evidence>
<feature type="region of interest" description="Disordered" evidence="2">
    <location>
        <begin position="610"/>
        <end position="650"/>
    </location>
</feature>
<feature type="domain" description="Nephrocystin 3-like N-terminal" evidence="4">
    <location>
        <begin position="399"/>
        <end position="564"/>
    </location>
</feature>